<sequence length="50" mass="5578">LALQCLAEDRSFLLYHSLHTSLFQVLADSIWVEGLAGMLLGTKSRDGRIM</sequence>
<feature type="non-terminal residue" evidence="2">
    <location>
        <position position="1"/>
    </location>
</feature>
<reference evidence="2 3" key="1">
    <citation type="submission" date="2014-04" db="EMBL/GenBank/DDBJ databases">
        <authorList>
            <consortium name="DOE Joint Genome Institute"/>
            <person name="Kuo A."/>
            <person name="Kohler A."/>
            <person name="Costa M.D."/>
            <person name="Nagy L.G."/>
            <person name="Floudas D."/>
            <person name="Copeland A."/>
            <person name="Barry K.W."/>
            <person name="Cichocki N."/>
            <person name="Veneault-Fourrey C."/>
            <person name="LaButti K."/>
            <person name="Lindquist E.A."/>
            <person name="Lipzen A."/>
            <person name="Lundell T."/>
            <person name="Morin E."/>
            <person name="Murat C."/>
            <person name="Sun H."/>
            <person name="Tunlid A."/>
            <person name="Henrissat B."/>
            <person name="Grigoriev I.V."/>
            <person name="Hibbett D.S."/>
            <person name="Martin F."/>
            <person name="Nordberg H.P."/>
            <person name="Cantor M.N."/>
            <person name="Hua S.X."/>
        </authorList>
    </citation>
    <scope>NUCLEOTIDE SEQUENCE [LARGE SCALE GENOMIC DNA]</scope>
    <source>
        <strain evidence="2 3">441</strain>
    </source>
</reference>
<dbReference type="HOGENOM" id="CLU_3129878_0_0_1"/>
<organism evidence="2 3">
    <name type="scientific">Pisolithus microcarpus 441</name>
    <dbReference type="NCBI Taxonomy" id="765257"/>
    <lineage>
        <taxon>Eukaryota</taxon>
        <taxon>Fungi</taxon>
        <taxon>Dikarya</taxon>
        <taxon>Basidiomycota</taxon>
        <taxon>Agaricomycotina</taxon>
        <taxon>Agaricomycetes</taxon>
        <taxon>Agaricomycetidae</taxon>
        <taxon>Boletales</taxon>
        <taxon>Sclerodermatineae</taxon>
        <taxon>Pisolithaceae</taxon>
        <taxon>Pisolithus</taxon>
    </lineage>
</organism>
<feature type="transmembrane region" description="Helical" evidence="1">
    <location>
        <begin position="22"/>
        <end position="41"/>
    </location>
</feature>
<accession>A0A0C9ZGJ8</accession>
<proteinExistence type="predicted"/>
<keyword evidence="1" id="KW-1133">Transmembrane helix</keyword>
<name>A0A0C9ZGJ8_9AGAM</name>
<dbReference type="OrthoDB" id="2698482at2759"/>
<dbReference type="EMBL" id="KN833791">
    <property type="protein sequence ID" value="KIK19093.1"/>
    <property type="molecule type" value="Genomic_DNA"/>
</dbReference>
<evidence type="ECO:0000256" key="1">
    <source>
        <dbReference type="SAM" id="Phobius"/>
    </source>
</evidence>
<keyword evidence="3" id="KW-1185">Reference proteome</keyword>
<reference evidence="3" key="2">
    <citation type="submission" date="2015-01" db="EMBL/GenBank/DDBJ databases">
        <title>Evolutionary Origins and Diversification of the Mycorrhizal Mutualists.</title>
        <authorList>
            <consortium name="DOE Joint Genome Institute"/>
            <consortium name="Mycorrhizal Genomics Consortium"/>
            <person name="Kohler A."/>
            <person name="Kuo A."/>
            <person name="Nagy L.G."/>
            <person name="Floudas D."/>
            <person name="Copeland A."/>
            <person name="Barry K.W."/>
            <person name="Cichocki N."/>
            <person name="Veneault-Fourrey C."/>
            <person name="LaButti K."/>
            <person name="Lindquist E.A."/>
            <person name="Lipzen A."/>
            <person name="Lundell T."/>
            <person name="Morin E."/>
            <person name="Murat C."/>
            <person name="Riley R."/>
            <person name="Ohm R."/>
            <person name="Sun H."/>
            <person name="Tunlid A."/>
            <person name="Henrissat B."/>
            <person name="Grigoriev I.V."/>
            <person name="Hibbett D.S."/>
            <person name="Martin F."/>
        </authorList>
    </citation>
    <scope>NUCLEOTIDE SEQUENCE [LARGE SCALE GENOMIC DNA]</scope>
    <source>
        <strain evidence="3">441</strain>
    </source>
</reference>
<evidence type="ECO:0000313" key="2">
    <source>
        <dbReference type="EMBL" id="KIK19093.1"/>
    </source>
</evidence>
<keyword evidence="1" id="KW-0812">Transmembrane</keyword>
<evidence type="ECO:0000313" key="3">
    <source>
        <dbReference type="Proteomes" id="UP000054018"/>
    </source>
</evidence>
<dbReference type="Proteomes" id="UP000054018">
    <property type="component" value="Unassembled WGS sequence"/>
</dbReference>
<gene>
    <name evidence="2" type="ORF">PISMIDRAFT_629796</name>
</gene>
<keyword evidence="1" id="KW-0472">Membrane</keyword>
<protein>
    <submittedName>
        <fullName evidence="2">Uncharacterized protein</fullName>
    </submittedName>
</protein>
<dbReference type="AlphaFoldDB" id="A0A0C9ZGJ8"/>